<proteinExistence type="predicted"/>
<name>G9XM64_DESHA</name>
<evidence type="ECO:0000313" key="2">
    <source>
        <dbReference type="Proteomes" id="UP000004416"/>
    </source>
</evidence>
<gene>
    <name evidence="1" type="ORF">HMPREF0322_02050</name>
</gene>
<comment type="caution">
    <text evidence="1">The sequence shown here is derived from an EMBL/GenBank/DDBJ whole genome shotgun (WGS) entry which is preliminary data.</text>
</comment>
<dbReference type="PATRIC" id="fig|537010.4.peg.1923"/>
<sequence length="52" mass="6066">MPAFGTIVFYFSMAFLPHISQRVRLKKFLPGDLILKPCDTRRLYRSHPLAIC</sequence>
<dbReference type="Proteomes" id="UP000004416">
    <property type="component" value="Unassembled WGS sequence"/>
</dbReference>
<protein>
    <submittedName>
        <fullName evidence="1">Uncharacterized protein</fullName>
    </submittedName>
</protein>
<reference evidence="1 2" key="1">
    <citation type="submission" date="2011-08" db="EMBL/GenBank/DDBJ databases">
        <authorList>
            <person name="Weinstock G."/>
            <person name="Sodergren E."/>
            <person name="Clifton S."/>
            <person name="Fulton L."/>
            <person name="Fulton B."/>
            <person name="Courtney L."/>
            <person name="Fronick C."/>
            <person name="Harrison M."/>
            <person name="Strong C."/>
            <person name="Farmer C."/>
            <person name="Delahaunty K."/>
            <person name="Markovic C."/>
            <person name="Hall O."/>
            <person name="Minx P."/>
            <person name="Tomlinson C."/>
            <person name="Mitreva M."/>
            <person name="Hou S."/>
            <person name="Chen J."/>
            <person name="Wollam A."/>
            <person name="Pepin K.H."/>
            <person name="Johnson M."/>
            <person name="Bhonagiri V."/>
            <person name="Zhang X."/>
            <person name="Suruliraj S."/>
            <person name="Warren W."/>
            <person name="Chinwalla A."/>
            <person name="Mardis E.R."/>
            <person name="Wilson R.K."/>
        </authorList>
    </citation>
    <scope>NUCLEOTIDE SEQUENCE [LARGE SCALE GENOMIC DNA]</scope>
    <source>
        <strain evidence="1 2">DP7</strain>
    </source>
</reference>
<dbReference type="EMBL" id="AFZX01000045">
    <property type="protein sequence ID" value="EHL07291.1"/>
    <property type="molecule type" value="Genomic_DNA"/>
</dbReference>
<evidence type="ECO:0000313" key="1">
    <source>
        <dbReference type="EMBL" id="EHL07291.1"/>
    </source>
</evidence>
<dbReference type="AlphaFoldDB" id="G9XM64"/>
<accession>G9XM64</accession>
<dbReference type="HOGENOM" id="CLU_3079145_0_0_9"/>
<organism evidence="1 2">
    <name type="scientific">Desulfitobacterium hafniense DP7</name>
    <dbReference type="NCBI Taxonomy" id="537010"/>
    <lineage>
        <taxon>Bacteria</taxon>
        <taxon>Bacillati</taxon>
        <taxon>Bacillota</taxon>
        <taxon>Clostridia</taxon>
        <taxon>Eubacteriales</taxon>
        <taxon>Desulfitobacteriaceae</taxon>
        <taxon>Desulfitobacterium</taxon>
    </lineage>
</organism>